<dbReference type="EMBL" id="CADCWN010000368">
    <property type="protein sequence ID" value="CAA9589298.1"/>
    <property type="molecule type" value="Genomic_DNA"/>
</dbReference>
<feature type="compositionally biased region" description="Low complexity" evidence="1">
    <location>
        <begin position="69"/>
        <end position="80"/>
    </location>
</feature>
<accession>A0A6J4VV54</accession>
<evidence type="ECO:0000256" key="1">
    <source>
        <dbReference type="SAM" id="MobiDB-lite"/>
    </source>
</evidence>
<name>A0A6J4VV54_9BACT</name>
<feature type="compositionally biased region" description="Basic residues" evidence="1">
    <location>
        <begin position="46"/>
        <end position="56"/>
    </location>
</feature>
<feature type="compositionally biased region" description="Basic residues" evidence="1">
    <location>
        <begin position="91"/>
        <end position="104"/>
    </location>
</feature>
<protein>
    <submittedName>
        <fullName evidence="2">Arginine/ornithine antiporter ArcD</fullName>
    </submittedName>
</protein>
<proteinExistence type="predicted"/>
<feature type="region of interest" description="Disordered" evidence="1">
    <location>
        <begin position="1"/>
        <end position="138"/>
    </location>
</feature>
<evidence type="ECO:0000313" key="2">
    <source>
        <dbReference type="EMBL" id="CAA9589298.1"/>
    </source>
</evidence>
<feature type="compositionally biased region" description="Basic and acidic residues" evidence="1">
    <location>
        <begin position="105"/>
        <end position="116"/>
    </location>
</feature>
<sequence>ASDDSGDGTRGSGLDDAALGRADQQRPGDPLPALRWRDQGPATRPRCGRHRATRLPRRGDVRPRRPPARLRGPLRPAAGRPARRDPADRLPRRRDRHPRARRLARLLDDLPADPRRTPLGRPRPARRPPARPPRPAPL</sequence>
<dbReference type="AlphaFoldDB" id="A0A6J4VV54"/>
<organism evidence="2">
    <name type="scientific">uncultured Thermomicrobiales bacterium</name>
    <dbReference type="NCBI Taxonomy" id="1645740"/>
    <lineage>
        <taxon>Bacteria</taxon>
        <taxon>Pseudomonadati</taxon>
        <taxon>Thermomicrobiota</taxon>
        <taxon>Thermomicrobia</taxon>
        <taxon>Thermomicrobiales</taxon>
        <taxon>environmental samples</taxon>
    </lineage>
</organism>
<gene>
    <name evidence="2" type="ORF">AVDCRST_MAG18-4598</name>
</gene>
<feature type="non-terminal residue" evidence="2">
    <location>
        <position position="1"/>
    </location>
</feature>
<reference evidence="2" key="1">
    <citation type="submission" date="2020-02" db="EMBL/GenBank/DDBJ databases">
        <authorList>
            <person name="Meier V. D."/>
        </authorList>
    </citation>
    <scope>NUCLEOTIDE SEQUENCE</scope>
    <source>
        <strain evidence="2">AVDCRST_MAG18</strain>
    </source>
</reference>
<feature type="non-terminal residue" evidence="2">
    <location>
        <position position="138"/>
    </location>
</feature>